<dbReference type="PIRSF" id="PIRSF005900">
    <property type="entry name" value="Dps"/>
    <property type="match status" value="1"/>
</dbReference>
<dbReference type="InterPro" id="IPR009078">
    <property type="entry name" value="Ferritin-like_SF"/>
</dbReference>
<dbReference type="SUPFAM" id="SSF47240">
    <property type="entry name" value="Ferritin-like"/>
    <property type="match status" value="1"/>
</dbReference>
<dbReference type="PRINTS" id="PR01346">
    <property type="entry name" value="HELNAPAPROT"/>
</dbReference>
<dbReference type="Gene3D" id="1.20.1260.10">
    <property type="match status" value="1"/>
</dbReference>
<evidence type="ECO:0000313" key="5">
    <source>
        <dbReference type="Proteomes" id="UP001596492"/>
    </source>
</evidence>
<dbReference type="RefSeq" id="WP_382166658.1">
    <property type="nucleotide sequence ID" value="NZ_JBHTBR010000004.1"/>
</dbReference>
<evidence type="ECO:0000259" key="3">
    <source>
        <dbReference type="Pfam" id="PF00210"/>
    </source>
</evidence>
<gene>
    <name evidence="4" type="ORF">ACFQS8_07370</name>
</gene>
<evidence type="ECO:0000313" key="4">
    <source>
        <dbReference type="EMBL" id="MFC7291429.1"/>
    </source>
</evidence>
<keyword evidence="5" id="KW-1185">Reference proteome</keyword>
<protein>
    <submittedName>
        <fullName evidence="4">Dps family protein</fullName>
    </submittedName>
</protein>
<dbReference type="Pfam" id="PF00210">
    <property type="entry name" value="Ferritin"/>
    <property type="match status" value="1"/>
</dbReference>
<dbReference type="PANTHER" id="PTHR42932:SF3">
    <property type="entry name" value="DNA PROTECTION DURING STARVATION PROTEIN"/>
    <property type="match status" value="1"/>
</dbReference>
<reference evidence="5" key="1">
    <citation type="journal article" date="2019" name="Int. J. Syst. Evol. Microbiol.">
        <title>The Global Catalogue of Microorganisms (GCM) 10K type strain sequencing project: providing services to taxonomists for standard genome sequencing and annotation.</title>
        <authorList>
            <consortium name="The Broad Institute Genomics Platform"/>
            <consortium name="The Broad Institute Genome Sequencing Center for Infectious Disease"/>
            <person name="Wu L."/>
            <person name="Ma J."/>
        </authorList>
    </citation>
    <scope>NUCLEOTIDE SEQUENCE [LARGE SCALE GENOMIC DNA]</scope>
    <source>
        <strain evidence="5">CCUG 51308</strain>
    </source>
</reference>
<proteinExistence type="inferred from homology"/>
<dbReference type="CDD" id="cd01043">
    <property type="entry name" value="DPS"/>
    <property type="match status" value="1"/>
</dbReference>
<name>A0ABW2IK56_9PROT</name>
<evidence type="ECO:0000256" key="1">
    <source>
        <dbReference type="ARBA" id="ARBA00009497"/>
    </source>
</evidence>
<feature type="domain" description="Ferritin/DPS" evidence="3">
    <location>
        <begin position="15"/>
        <end position="151"/>
    </location>
</feature>
<comment type="similarity">
    <text evidence="1 2">Belongs to the Dps family.</text>
</comment>
<dbReference type="Proteomes" id="UP001596492">
    <property type="component" value="Unassembled WGS sequence"/>
</dbReference>
<dbReference type="InterPro" id="IPR012347">
    <property type="entry name" value="Ferritin-like"/>
</dbReference>
<evidence type="ECO:0000256" key="2">
    <source>
        <dbReference type="RuleBase" id="RU003875"/>
    </source>
</evidence>
<comment type="caution">
    <text evidence="4">The sequence shown here is derived from an EMBL/GenBank/DDBJ whole genome shotgun (WGS) entry which is preliminary data.</text>
</comment>
<dbReference type="InterPro" id="IPR023188">
    <property type="entry name" value="DPS_DNA-bd_CS"/>
</dbReference>
<dbReference type="EMBL" id="JBHTBR010000004">
    <property type="protein sequence ID" value="MFC7291429.1"/>
    <property type="molecule type" value="Genomic_DNA"/>
</dbReference>
<organism evidence="4 5">
    <name type="scientific">Hirschia litorea</name>
    <dbReference type="NCBI Taxonomy" id="1199156"/>
    <lineage>
        <taxon>Bacteria</taxon>
        <taxon>Pseudomonadati</taxon>
        <taxon>Pseudomonadota</taxon>
        <taxon>Alphaproteobacteria</taxon>
        <taxon>Hyphomonadales</taxon>
        <taxon>Hyphomonadaceae</taxon>
        <taxon>Hirschia</taxon>
    </lineage>
</organism>
<dbReference type="PANTHER" id="PTHR42932">
    <property type="entry name" value="GENERAL STRESS PROTEIN 20U"/>
    <property type="match status" value="1"/>
</dbReference>
<accession>A0ABW2IK56</accession>
<dbReference type="PROSITE" id="PS00819">
    <property type="entry name" value="DPS_2"/>
    <property type="match status" value="1"/>
</dbReference>
<sequence length="152" mass="16922">MDIGISKSDREAIADALSQVLADTYALYMKTHNYHWNVEGPQFSAYHAMFELQYTELWAALDEIAERIRSLGVYAPAVSEIYSRSGIKQDTSIPKANEMIANLVKDNETVVRAAREALRLAGDKDDDATADLMTQRAAASEKAAWMLRAHIA</sequence>
<dbReference type="InterPro" id="IPR008331">
    <property type="entry name" value="Ferritin_DPS_dom"/>
</dbReference>
<dbReference type="InterPro" id="IPR002177">
    <property type="entry name" value="DPS_DNA-bd"/>
</dbReference>